<evidence type="ECO:0000313" key="1">
    <source>
        <dbReference type="EMBL" id="MBX63989.1"/>
    </source>
</evidence>
<accession>A0A2P2QAR0</accession>
<dbReference type="EMBL" id="GGEC01083505">
    <property type="protein sequence ID" value="MBX63989.1"/>
    <property type="molecule type" value="Transcribed_RNA"/>
</dbReference>
<sequence>MQQIPTLDQHLCGKASLKKFQNFLTMFNKFQELFTDAHTQVKYNIMLRNKIKNRHTRTHAKT</sequence>
<dbReference type="AlphaFoldDB" id="A0A2P2QAR0"/>
<name>A0A2P2QAR0_RHIMU</name>
<protein>
    <submittedName>
        <fullName evidence="1">Uncharacterized protein</fullName>
    </submittedName>
</protein>
<organism evidence="1">
    <name type="scientific">Rhizophora mucronata</name>
    <name type="common">Asiatic mangrove</name>
    <dbReference type="NCBI Taxonomy" id="61149"/>
    <lineage>
        <taxon>Eukaryota</taxon>
        <taxon>Viridiplantae</taxon>
        <taxon>Streptophyta</taxon>
        <taxon>Embryophyta</taxon>
        <taxon>Tracheophyta</taxon>
        <taxon>Spermatophyta</taxon>
        <taxon>Magnoliopsida</taxon>
        <taxon>eudicotyledons</taxon>
        <taxon>Gunneridae</taxon>
        <taxon>Pentapetalae</taxon>
        <taxon>rosids</taxon>
        <taxon>fabids</taxon>
        <taxon>Malpighiales</taxon>
        <taxon>Rhizophoraceae</taxon>
        <taxon>Rhizophora</taxon>
    </lineage>
</organism>
<reference evidence="1" key="1">
    <citation type="submission" date="2018-02" db="EMBL/GenBank/DDBJ databases">
        <title>Rhizophora mucronata_Transcriptome.</title>
        <authorList>
            <person name="Meera S.P."/>
            <person name="Sreeshan A."/>
            <person name="Augustine A."/>
        </authorList>
    </citation>
    <scope>NUCLEOTIDE SEQUENCE</scope>
    <source>
        <tissue evidence="1">Leaf</tissue>
    </source>
</reference>
<proteinExistence type="predicted"/>